<keyword evidence="2" id="KW-0444">Lipid biosynthesis</keyword>
<dbReference type="Pfam" id="PF04191">
    <property type="entry name" value="PEMT"/>
    <property type="match status" value="1"/>
</dbReference>
<dbReference type="Gene3D" id="1.20.120.1630">
    <property type="match status" value="1"/>
</dbReference>
<dbReference type="GO" id="GO:0004671">
    <property type="term" value="F:protein C-terminal S-isoprenylcysteine carboxyl O-methyltransferase activity"/>
    <property type="evidence" value="ECO:0007669"/>
    <property type="project" value="TreeGrafter"/>
</dbReference>
<keyword evidence="3" id="KW-0812">Transmembrane</keyword>
<proteinExistence type="predicted"/>
<comment type="subcellular location">
    <subcellularLocation>
        <location evidence="1">Endomembrane system</location>
        <topology evidence="1">Multi-pass membrane protein</topology>
    </subcellularLocation>
</comment>
<organism evidence="10">
    <name type="scientific">Rhodosorus marinus</name>
    <dbReference type="NCBI Taxonomy" id="101924"/>
    <lineage>
        <taxon>Eukaryota</taxon>
        <taxon>Rhodophyta</taxon>
        <taxon>Stylonematophyceae</taxon>
        <taxon>Stylonematales</taxon>
        <taxon>Stylonemataceae</taxon>
        <taxon>Rhodosorus</taxon>
    </lineage>
</organism>
<keyword evidence="4" id="KW-1133">Transmembrane helix</keyword>
<evidence type="ECO:0000256" key="9">
    <source>
        <dbReference type="SAM" id="MobiDB-lite"/>
    </source>
</evidence>
<keyword evidence="5" id="KW-0443">Lipid metabolism</keyword>
<dbReference type="InterPro" id="IPR007318">
    <property type="entry name" value="Phopholipid_MeTrfase"/>
</dbReference>
<gene>
    <name evidence="10" type="ORF">RMAR0315_LOCUS10566</name>
</gene>
<dbReference type="GO" id="GO:0005783">
    <property type="term" value="C:endoplasmic reticulum"/>
    <property type="evidence" value="ECO:0007669"/>
    <property type="project" value="TreeGrafter"/>
</dbReference>
<dbReference type="UniPathway" id="UPA00753"/>
<evidence type="ECO:0000313" key="10">
    <source>
        <dbReference type="EMBL" id="CAD8400570.1"/>
    </source>
</evidence>
<evidence type="ECO:0008006" key="11">
    <source>
        <dbReference type="Google" id="ProtNLM"/>
    </source>
</evidence>
<keyword evidence="8" id="KW-1208">Phospholipid metabolism</keyword>
<dbReference type="AlphaFoldDB" id="A0A7S0BQP8"/>
<evidence type="ECO:0000256" key="7">
    <source>
        <dbReference type="ARBA" id="ARBA00023209"/>
    </source>
</evidence>
<feature type="region of interest" description="Disordered" evidence="9">
    <location>
        <begin position="44"/>
        <end position="65"/>
    </location>
</feature>
<accession>A0A7S0BQP8</accession>
<evidence type="ECO:0000256" key="3">
    <source>
        <dbReference type="ARBA" id="ARBA00022692"/>
    </source>
</evidence>
<reference evidence="10" key="1">
    <citation type="submission" date="2021-01" db="EMBL/GenBank/DDBJ databases">
        <authorList>
            <person name="Corre E."/>
            <person name="Pelletier E."/>
            <person name="Niang G."/>
            <person name="Scheremetjew M."/>
            <person name="Finn R."/>
            <person name="Kale V."/>
            <person name="Holt S."/>
            <person name="Cochrane G."/>
            <person name="Meng A."/>
            <person name="Brown T."/>
            <person name="Cohen L."/>
        </authorList>
    </citation>
    <scope>NUCLEOTIDE SEQUENCE</scope>
    <source>
        <strain evidence="10">UTEX LB 2760</strain>
    </source>
</reference>
<protein>
    <recommendedName>
        <fullName evidence="11">Protein-S-isoprenylcysteine O-methyltransferase</fullName>
    </recommendedName>
</protein>
<dbReference type="PANTHER" id="PTHR12714">
    <property type="entry name" value="PROTEIN-S ISOPRENYLCYSTEINE O-METHYLTRANSFERASE"/>
    <property type="match status" value="1"/>
</dbReference>
<keyword evidence="6" id="KW-0472">Membrane</keyword>
<dbReference type="PANTHER" id="PTHR12714:SF26">
    <property type="entry name" value="ISOPRENYLCYSTEINE CARBOXYLMETHYLTRANSFERASE FAMILY PROTEIN"/>
    <property type="match status" value="1"/>
</dbReference>
<dbReference type="GO" id="GO:0006656">
    <property type="term" value="P:phosphatidylcholine biosynthetic process"/>
    <property type="evidence" value="ECO:0007669"/>
    <property type="project" value="UniProtKB-UniPathway"/>
</dbReference>
<evidence type="ECO:0000256" key="8">
    <source>
        <dbReference type="ARBA" id="ARBA00023264"/>
    </source>
</evidence>
<evidence type="ECO:0000256" key="1">
    <source>
        <dbReference type="ARBA" id="ARBA00004127"/>
    </source>
</evidence>
<sequence>MVGFVGTFAVRSGRVGSAVSSRSAKVSLRRQVVRAMAESKAAEENKSKLEIEEVEPQKVSSTPEYGSQELVSADLVEKLQSKFDESLTQIKNIDVEELGETATGSSKTLLNNFLSGDWLQRGETYGFLQLGLALMLLRPQGGLDGLVTFMFGPVLLLGGAFVCVKSVLDLGLGQLSIWPKPTPDSVLRTEGIYAQVRHPIYSGVLLSTIGYAVATGSPARMALTGALAYFFMRKIQIEEEFLEEKYGDDYTDYQENVPFKLFPKVF</sequence>
<evidence type="ECO:0000256" key="5">
    <source>
        <dbReference type="ARBA" id="ARBA00023098"/>
    </source>
</evidence>
<dbReference type="EMBL" id="HBEK01019423">
    <property type="protein sequence ID" value="CAD8400570.1"/>
    <property type="molecule type" value="Transcribed_RNA"/>
</dbReference>
<name>A0A7S0BQP8_9RHOD</name>
<evidence type="ECO:0000256" key="6">
    <source>
        <dbReference type="ARBA" id="ARBA00023136"/>
    </source>
</evidence>
<keyword evidence="7" id="KW-0594">Phospholipid biosynthesis</keyword>
<evidence type="ECO:0000256" key="4">
    <source>
        <dbReference type="ARBA" id="ARBA00022989"/>
    </source>
</evidence>
<evidence type="ECO:0000256" key="2">
    <source>
        <dbReference type="ARBA" id="ARBA00022516"/>
    </source>
</evidence>